<sequence>MVATKALHRILMCRPTYFTVAYEINPWMKRQVTVDGPLASKQWENLKTTLETNCEASIELVEPVRGFPDMVFTANAALIWKNRAYLSHFKHNERQGEREYFKNWFLERKFKVLGDERLSFEGAGDALFAGDKLFAAYGYRTDKTIYGEIKRSLKDNDQEKLRIILCQLIDPHFYHIDTCFCPLNSKLAMWNPYAFSPESRTSMENEIELLAVPKNEAENFACNSVVVEENVVLPARCPETKQLLEKRGFRTHSVNVSEFLKAGGACKCLTLAL</sequence>
<accession>A0A915KF74</accession>
<dbReference type="Proteomes" id="UP000887565">
    <property type="component" value="Unplaced"/>
</dbReference>
<evidence type="ECO:0000313" key="1">
    <source>
        <dbReference type="Proteomes" id="UP000887565"/>
    </source>
</evidence>
<name>A0A915KF74_ROMCU</name>
<dbReference type="Pfam" id="PF19420">
    <property type="entry name" value="DDAH_eukar"/>
    <property type="match status" value="1"/>
</dbReference>
<dbReference type="PANTHER" id="PTHR47271">
    <property type="entry name" value="ARGININE DEIMINASE"/>
    <property type="match status" value="1"/>
</dbReference>
<proteinExistence type="predicted"/>
<protein>
    <submittedName>
        <fullName evidence="2">Amidinotransferase</fullName>
    </submittedName>
</protein>
<dbReference type="Gene3D" id="3.75.10.10">
    <property type="entry name" value="L-arginine/glycine Amidinotransferase, Chain A"/>
    <property type="match status" value="1"/>
</dbReference>
<dbReference type="SUPFAM" id="SSF55909">
    <property type="entry name" value="Pentein"/>
    <property type="match status" value="1"/>
</dbReference>
<reference evidence="2" key="1">
    <citation type="submission" date="2022-11" db="UniProtKB">
        <authorList>
            <consortium name="WormBaseParasite"/>
        </authorList>
    </citation>
    <scope>IDENTIFICATION</scope>
</reference>
<evidence type="ECO:0000313" key="2">
    <source>
        <dbReference type="WBParaSite" id="nRc.2.0.1.t37372-RA"/>
    </source>
</evidence>
<keyword evidence="1" id="KW-1185">Reference proteome</keyword>
<dbReference type="GO" id="GO:0016990">
    <property type="term" value="F:arginine deiminase activity"/>
    <property type="evidence" value="ECO:0007669"/>
    <property type="project" value="TreeGrafter"/>
</dbReference>
<dbReference type="OMA" id="GIKCCTQ"/>
<dbReference type="AlphaFoldDB" id="A0A915KF74"/>
<dbReference type="GO" id="GO:0019546">
    <property type="term" value="P:L-arginine deiminase pathway"/>
    <property type="evidence" value="ECO:0007669"/>
    <property type="project" value="TreeGrafter"/>
</dbReference>
<organism evidence="1 2">
    <name type="scientific">Romanomermis culicivorax</name>
    <name type="common">Nematode worm</name>
    <dbReference type="NCBI Taxonomy" id="13658"/>
    <lineage>
        <taxon>Eukaryota</taxon>
        <taxon>Metazoa</taxon>
        <taxon>Ecdysozoa</taxon>
        <taxon>Nematoda</taxon>
        <taxon>Enoplea</taxon>
        <taxon>Dorylaimia</taxon>
        <taxon>Mermithida</taxon>
        <taxon>Mermithoidea</taxon>
        <taxon>Mermithidae</taxon>
        <taxon>Romanomermis</taxon>
    </lineage>
</organism>
<dbReference type="WBParaSite" id="nRc.2.0.1.t37372-RA">
    <property type="protein sequence ID" value="nRc.2.0.1.t37372-RA"/>
    <property type="gene ID" value="nRc.2.0.1.g37372"/>
</dbReference>
<dbReference type="PANTHER" id="PTHR47271:SF2">
    <property type="entry name" value="ARGININE DEIMINASE"/>
    <property type="match status" value="1"/>
</dbReference>